<dbReference type="InterPro" id="IPR019787">
    <property type="entry name" value="Znf_PHD-finger"/>
</dbReference>
<feature type="compositionally biased region" description="Low complexity" evidence="6">
    <location>
        <begin position="157"/>
        <end position="182"/>
    </location>
</feature>
<evidence type="ECO:0000256" key="2">
    <source>
        <dbReference type="ARBA" id="ARBA00022771"/>
    </source>
</evidence>
<dbReference type="PANTHER" id="PTHR47672:SF1">
    <property type="entry name" value="E3 UBIQUITIN-PROTEIN LIGASE SNT2"/>
    <property type="match status" value="1"/>
</dbReference>
<dbReference type="PROSITE" id="PS50016">
    <property type="entry name" value="ZF_PHD_2"/>
    <property type="match status" value="1"/>
</dbReference>
<evidence type="ECO:0000259" key="7">
    <source>
        <dbReference type="PROSITE" id="PS50016"/>
    </source>
</evidence>
<feature type="compositionally biased region" description="Polar residues" evidence="6">
    <location>
        <begin position="83"/>
        <end position="99"/>
    </location>
</feature>
<feature type="compositionally biased region" description="Low complexity" evidence="6">
    <location>
        <begin position="1288"/>
        <end position="1302"/>
    </location>
</feature>
<dbReference type="InterPro" id="IPR013083">
    <property type="entry name" value="Znf_RING/FYVE/PHD"/>
</dbReference>
<dbReference type="InterPro" id="IPR000949">
    <property type="entry name" value="ELM2_dom"/>
</dbReference>
<keyword evidence="2 5" id="KW-0863">Zinc-finger</keyword>
<evidence type="ECO:0000256" key="5">
    <source>
        <dbReference type="PROSITE-ProRule" id="PRU00146"/>
    </source>
</evidence>
<evidence type="ECO:0000259" key="8">
    <source>
        <dbReference type="PROSITE" id="PS51038"/>
    </source>
</evidence>
<dbReference type="SMART" id="SM00439">
    <property type="entry name" value="BAH"/>
    <property type="match status" value="1"/>
</dbReference>
<feature type="compositionally biased region" description="Polar residues" evidence="6">
    <location>
        <begin position="530"/>
        <end position="539"/>
    </location>
</feature>
<dbReference type="GO" id="GO:0036205">
    <property type="term" value="P:histone catabolic process"/>
    <property type="evidence" value="ECO:0007669"/>
    <property type="project" value="TreeGrafter"/>
</dbReference>
<evidence type="ECO:0000259" key="9">
    <source>
        <dbReference type="PROSITE" id="PS51156"/>
    </source>
</evidence>
<feature type="compositionally biased region" description="Low complexity" evidence="6">
    <location>
        <begin position="226"/>
        <end position="246"/>
    </location>
</feature>
<keyword evidence="11" id="KW-1185">Reference proteome</keyword>
<proteinExistence type="predicted"/>
<organism evidence="10 11">
    <name type="scientific">Stemphylium lycopersici</name>
    <name type="common">Tomato gray leaf spot disease fungus</name>
    <name type="synonym">Thyrospora lycopersici</name>
    <dbReference type="NCBI Taxonomy" id="183478"/>
    <lineage>
        <taxon>Eukaryota</taxon>
        <taxon>Fungi</taxon>
        <taxon>Dikarya</taxon>
        <taxon>Ascomycota</taxon>
        <taxon>Pezizomycotina</taxon>
        <taxon>Dothideomycetes</taxon>
        <taxon>Pleosporomycetidae</taxon>
        <taxon>Pleosporales</taxon>
        <taxon>Pleosporineae</taxon>
        <taxon>Pleosporaceae</taxon>
        <taxon>Stemphylium</taxon>
    </lineage>
</organism>
<feature type="compositionally biased region" description="Low complexity" evidence="6">
    <location>
        <begin position="202"/>
        <end position="214"/>
    </location>
</feature>
<feature type="region of interest" description="Disordered" evidence="6">
    <location>
        <begin position="502"/>
        <end position="539"/>
    </location>
</feature>
<feature type="domain" description="PHD-type" evidence="7">
    <location>
        <begin position="1025"/>
        <end position="1072"/>
    </location>
</feature>
<keyword evidence="4" id="KW-0539">Nucleus</keyword>
<keyword evidence="1" id="KW-0479">Metal-binding</keyword>
<dbReference type="InterPro" id="IPR029617">
    <property type="entry name" value="Snt2"/>
</dbReference>
<dbReference type="SUPFAM" id="SSF57903">
    <property type="entry name" value="FYVE/PHD zinc finger"/>
    <property type="match status" value="2"/>
</dbReference>
<evidence type="ECO:0000256" key="1">
    <source>
        <dbReference type="ARBA" id="ARBA00022723"/>
    </source>
</evidence>
<feature type="compositionally biased region" description="Polar residues" evidence="6">
    <location>
        <begin position="183"/>
        <end position="201"/>
    </location>
</feature>
<feature type="compositionally biased region" description="Polar residues" evidence="6">
    <location>
        <begin position="12"/>
        <end position="24"/>
    </location>
</feature>
<protein>
    <submittedName>
        <fullName evidence="10">Phd finger and bah domain-containing protein</fullName>
    </submittedName>
</protein>
<evidence type="ECO:0000256" key="3">
    <source>
        <dbReference type="ARBA" id="ARBA00022833"/>
    </source>
</evidence>
<feature type="compositionally biased region" description="Pro residues" evidence="6">
    <location>
        <begin position="1480"/>
        <end position="1490"/>
    </location>
</feature>
<name>A0A364NE87_STELY</name>
<feature type="region of interest" description="Disordered" evidence="6">
    <location>
        <begin position="1587"/>
        <end position="1668"/>
    </location>
</feature>
<dbReference type="PANTHER" id="PTHR47672">
    <property type="entry name" value="E3 UBIQUITIN-PROTEIN LIGASE SNT2"/>
    <property type="match status" value="1"/>
</dbReference>
<feature type="region of interest" description="Disordered" evidence="6">
    <location>
        <begin position="1463"/>
        <end position="1505"/>
    </location>
</feature>
<dbReference type="PROSITE" id="PS51156">
    <property type="entry name" value="ELM2"/>
    <property type="match status" value="1"/>
</dbReference>
<feature type="compositionally biased region" description="Polar residues" evidence="6">
    <location>
        <begin position="1647"/>
        <end position="1668"/>
    </location>
</feature>
<dbReference type="EMBL" id="QGDH01000010">
    <property type="protein sequence ID" value="RAR15618.1"/>
    <property type="molecule type" value="Genomic_DNA"/>
</dbReference>
<keyword evidence="3" id="KW-0862">Zinc</keyword>
<accession>A0A364NE87</accession>
<dbReference type="OrthoDB" id="336088at2759"/>
<sequence>MADTKNGGGEAPSSTAGDQSNAASPRNEEDAQNDQQHPSGAASEVAPSKSTSKASTRNSTPAVSLEVRQPAQDANDASFAMENVQQSLEAANLTSTKTKASPKEPDQNGEAPSSYGTRSRGRPGRSRINYAEDTEMDFEIPAASTNGNVSDPPSRNSVAPESGHSSSASGKKGSGSAQGNASWGNAGSNTKDNAANLNVPGTSATAPSTQASTPQPQPPTKRRKNAAANAANGSHASAAAPSQAGAKRGSQASAMVAANSARETNMMSFENTGAFLQDGRLVADDGQTVSVNDQVYLVCEPPGEPYYLCRVMEFIHVDNDPKKRIESMRVNWFYRPRDVQRYNNDTRLVYATMHSDLCPIASLRGKCQILHRTEIGDLDEYRKTKDSFWFNQVFDRFIHRWYDVIPVSQVINVPDKVKKALDERWKYICLETSRVKELTSAVKSCKRCVGYCAANDSVECAVCHNTYHMNCVRPPLLKKPSRGFAWACGPCSRAQEKKLEARLGTTNEDAEEEEVMDEEEEEAGGDTNATSPDPDTQIDTHPATQAEIALAKMWPMRYLGIHCRVEDALQYDDRAIYPRASSRLGPRHQANVNVWHGHPVELVKPAEIKKRYVKAAGNKKEGKLSKETVAAIEADKAEKAKRPKWVMDEPPGYVRRGEDLPNKDSKCTAELMFKMPPLGVHSTRGEDNAPTVTEDEVKAYMDRARALAKSHVGVEPYNTNFLDRCLALFTKYQYDADVALKHVKKIDKRKDLKEPELTKEEEKKWNEGVAKYGSEIRLVRQHTSKTMFYGDAVRYYYMWKKTAKGREIWGSYSSRKGRTKKVEPDAQARLVDDVADNADDSAFDSAKAIQRKRLFQCKFCTVRHSRQWRRAPGVTPGQMIPPDGRSKDKTGFLIALCLRCANLWRKYAVTWENVDEIAKKVAQGGGKAWKRRIDEELLREVYAAQSDPSSKNVTPEYVEIPAATAQPVVEPPKKKQKTGAATNGDSGVSTPVNEAVSKKKEKEKSTPAAKAPTPPPVPAPPKYRALPCSVCRSAEGTRLECAACRMTVHKACYGVEETRQANKWYCDPCKNDKKESVSYNYECVLCPQKDTEQDFYEQPKITHKKKTDRDRERERLEKELVDKAKEEYRLRQQEKGRPLVPREPLKRTADNNWVHVYCALWHPEIKFSSAARLDMVEGIGAPTLRHGYTLGFDMTPVKVSRRDAFPVVTMNGETGTLIAAIWCKEHTPKTVVHPMNEEVEGTDQIVLQLFARELKQADLTLTGTARKANLVDQSTRLVPLVAPTSSNRRASAITAPTPTSARGRPSNAGISVKEESSEPSVPKPERKCVRCKIEASPRWWRVDGEVSPPQIPRVVDGPLGITGAAELNGHVEKKPVVEQGKIVNGNGSEDHPMSDAPPVTSPTQKTLRLDTDVEATTTAAYLCQKCHWKKQNGTNEEEEERARSVSIFKEPPQQYPLPAAQIPPYAPPPPALAGPWALPGGPPSQPPPLPSWHTGVPPGPGHAPHHLPNGTGYVPSPLQAPAVGHAPAFHAPYPPPPNGYAAFSGAPMHSAILAAGLRPPYSGPPISGPPQLHHNNGAMLVNGAMHSPRTMPYSPTHPHAHPASRESPFTAPPSAVPQYPGVHGSPAPGRPATPMDTVMRDAPAVTSAPTERANTGASASPSLRNLLH</sequence>
<dbReference type="Gene3D" id="2.30.30.490">
    <property type="match status" value="1"/>
</dbReference>
<dbReference type="Gene3D" id="3.30.40.10">
    <property type="entry name" value="Zinc/RING finger domain, C3HC4 (zinc finger)"/>
    <property type="match status" value="2"/>
</dbReference>
<dbReference type="Proteomes" id="UP000249619">
    <property type="component" value="Unassembled WGS sequence"/>
</dbReference>
<dbReference type="SMART" id="SM00249">
    <property type="entry name" value="PHD"/>
    <property type="match status" value="2"/>
</dbReference>
<dbReference type="CDD" id="cd15497">
    <property type="entry name" value="PHD1_Snt2p_like"/>
    <property type="match status" value="1"/>
</dbReference>
<evidence type="ECO:0000256" key="4">
    <source>
        <dbReference type="ARBA" id="ARBA00023242"/>
    </source>
</evidence>
<feature type="compositionally biased region" description="Polar residues" evidence="6">
    <location>
        <begin position="143"/>
        <end position="156"/>
    </location>
</feature>
<dbReference type="Pfam" id="PF01426">
    <property type="entry name" value="BAH"/>
    <property type="match status" value="1"/>
</dbReference>
<evidence type="ECO:0000313" key="10">
    <source>
        <dbReference type="EMBL" id="RAR15618.1"/>
    </source>
</evidence>
<dbReference type="GO" id="GO:0003682">
    <property type="term" value="F:chromatin binding"/>
    <property type="evidence" value="ECO:0007669"/>
    <property type="project" value="InterPro"/>
</dbReference>
<dbReference type="Pfam" id="PF13831">
    <property type="entry name" value="PHD_2"/>
    <property type="match status" value="1"/>
</dbReference>
<feature type="compositionally biased region" description="Acidic residues" evidence="6">
    <location>
        <begin position="508"/>
        <end position="524"/>
    </location>
</feature>
<feature type="domain" description="ELM2" evidence="9">
    <location>
        <begin position="580"/>
        <end position="747"/>
    </location>
</feature>
<feature type="compositionally biased region" description="Gly residues" evidence="6">
    <location>
        <begin position="1"/>
        <end position="10"/>
    </location>
</feature>
<feature type="region of interest" description="Disordered" evidence="6">
    <location>
        <begin position="964"/>
        <end position="1019"/>
    </location>
</feature>
<dbReference type="Pfam" id="PF00628">
    <property type="entry name" value="PHD"/>
    <property type="match status" value="1"/>
</dbReference>
<feature type="compositionally biased region" description="Polar residues" evidence="6">
    <location>
        <begin position="979"/>
        <end position="992"/>
    </location>
</feature>
<feature type="compositionally biased region" description="Polar residues" evidence="6">
    <location>
        <begin position="48"/>
        <end position="62"/>
    </location>
</feature>
<dbReference type="InterPro" id="IPR001965">
    <property type="entry name" value="Znf_PHD"/>
</dbReference>
<dbReference type="PROSITE" id="PS51038">
    <property type="entry name" value="BAH"/>
    <property type="match status" value="1"/>
</dbReference>
<dbReference type="GO" id="GO:0048189">
    <property type="term" value="C:Lid2 complex"/>
    <property type="evidence" value="ECO:0007669"/>
    <property type="project" value="TreeGrafter"/>
</dbReference>
<feature type="domain" description="BAH" evidence="8">
    <location>
        <begin position="287"/>
        <end position="405"/>
    </location>
</feature>
<dbReference type="InterPro" id="IPR001025">
    <property type="entry name" value="BAH_dom"/>
</dbReference>
<dbReference type="InterPro" id="IPR043151">
    <property type="entry name" value="BAH_sf"/>
</dbReference>
<comment type="caution">
    <text evidence="10">The sequence shown here is derived from an EMBL/GenBank/DDBJ whole genome shotgun (WGS) entry which is preliminary data.</text>
</comment>
<reference evidence="11" key="1">
    <citation type="submission" date="2018-05" db="EMBL/GenBank/DDBJ databases">
        <title>Draft genome sequence of Stemphylium lycopersici strain CIDEFI 213.</title>
        <authorList>
            <person name="Medina R."/>
            <person name="Franco M.E.E."/>
            <person name="Lucentini C.G."/>
            <person name="Saparrat M.C.N."/>
            <person name="Balatti P.A."/>
        </authorList>
    </citation>
    <scope>NUCLEOTIDE SEQUENCE [LARGE SCALE GENOMIC DNA]</scope>
    <source>
        <strain evidence="11">CIDEFI 213</strain>
    </source>
</reference>
<evidence type="ECO:0000256" key="6">
    <source>
        <dbReference type="SAM" id="MobiDB-lite"/>
    </source>
</evidence>
<dbReference type="GO" id="GO:0004842">
    <property type="term" value="F:ubiquitin-protein transferase activity"/>
    <property type="evidence" value="ECO:0007669"/>
    <property type="project" value="TreeGrafter"/>
</dbReference>
<dbReference type="FunFam" id="2.30.30.490:FF:000018">
    <property type="entry name" value="Lid2 complex component snt2"/>
    <property type="match status" value="1"/>
</dbReference>
<dbReference type="InterPro" id="IPR011011">
    <property type="entry name" value="Znf_FYVE_PHD"/>
</dbReference>
<dbReference type="Gene3D" id="1.10.10.60">
    <property type="entry name" value="Homeodomain-like"/>
    <property type="match status" value="1"/>
</dbReference>
<evidence type="ECO:0000313" key="11">
    <source>
        <dbReference type="Proteomes" id="UP000249619"/>
    </source>
</evidence>
<gene>
    <name evidence="10" type="ORF">DDE83_001068</name>
</gene>
<feature type="region of interest" description="Disordered" evidence="6">
    <location>
        <begin position="1"/>
        <end position="251"/>
    </location>
</feature>
<dbReference type="STRING" id="183478.A0A364NE87"/>
<dbReference type="GO" id="GO:0008270">
    <property type="term" value="F:zinc ion binding"/>
    <property type="evidence" value="ECO:0007669"/>
    <property type="project" value="UniProtKB-KW"/>
</dbReference>
<feature type="region of interest" description="Disordered" evidence="6">
    <location>
        <begin position="1287"/>
        <end position="1323"/>
    </location>
</feature>
<feature type="compositionally biased region" description="Basic and acidic residues" evidence="6">
    <location>
        <begin position="996"/>
        <end position="1005"/>
    </location>
</feature>